<gene>
    <name evidence="1" type="ORF">ACFYXI_39640</name>
</gene>
<evidence type="ECO:0000313" key="2">
    <source>
        <dbReference type="Proteomes" id="UP001602013"/>
    </source>
</evidence>
<organism evidence="1 2">
    <name type="scientific">Microtetraspora malaysiensis</name>
    <dbReference type="NCBI Taxonomy" id="161358"/>
    <lineage>
        <taxon>Bacteria</taxon>
        <taxon>Bacillati</taxon>
        <taxon>Actinomycetota</taxon>
        <taxon>Actinomycetes</taxon>
        <taxon>Streptosporangiales</taxon>
        <taxon>Streptosporangiaceae</taxon>
        <taxon>Microtetraspora</taxon>
    </lineage>
</organism>
<dbReference type="EMBL" id="JBIASD010000052">
    <property type="protein sequence ID" value="MFF3671715.1"/>
    <property type="molecule type" value="Genomic_DNA"/>
</dbReference>
<sequence length="56" mass="6301">MSIIPHEEADVRPSRADIAYLDLIRDESIARIWDRRPAAQMPKGLVRGEQAEGSGR</sequence>
<protein>
    <submittedName>
        <fullName evidence="1">Uncharacterized protein</fullName>
    </submittedName>
</protein>
<keyword evidence="2" id="KW-1185">Reference proteome</keyword>
<proteinExistence type="predicted"/>
<accession>A0ABW6T7B5</accession>
<name>A0ABW6T7B5_9ACTN</name>
<dbReference type="RefSeq" id="WP_387417882.1">
    <property type="nucleotide sequence ID" value="NZ_JBIASD010000052.1"/>
</dbReference>
<dbReference type="Proteomes" id="UP001602013">
    <property type="component" value="Unassembled WGS sequence"/>
</dbReference>
<reference evidence="1 2" key="1">
    <citation type="submission" date="2024-10" db="EMBL/GenBank/DDBJ databases">
        <title>The Natural Products Discovery Center: Release of the First 8490 Sequenced Strains for Exploring Actinobacteria Biosynthetic Diversity.</title>
        <authorList>
            <person name="Kalkreuter E."/>
            <person name="Kautsar S.A."/>
            <person name="Yang D."/>
            <person name="Bader C.D."/>
            <person name="Teijaro C.N."/>
            <person name="Fluegel L."/>
            <person name="Davis C.M."/>
            <person name="Simpson J.R."/>
            <person name="Lauterbach L."/>
            <person name="Steele A.D."/>
            <person name="Gui C."/>
            <person name="Meng S."/>
            <person name="Li G."/>
            <person name="Viehrig K."/>
            <person name="Ye F."/>
            <person name="Su P."/>
            <person name="Kiefer A.F."/>
            <person name="Nichols A."/>
            <person name="Cepeda A.J."/>
            <person name="Yan W."/>
            <person name="Fan B."/>
            <person name="Jiang Y."/>
            <person name="Adhikari A."/>
            <person name="Zheng C.-J."/>
            <person name="Schuster L."/>
            <person name="Cowan T.M."/>
            <person name="Smanski M.J."/>
            <person name="Chevrette M.G."/>
            <person name="De Carvalho L.P.S."/>
            <person name="Shen B."/>
        </authorList>
    </citation>
    <scope>NUCLEOTIDE SEQUENCE [LARGE SCALE GENOMIC DNA]</scope>
    <source>
        <strain evidence="1 2">NPDC002173</strain>
    </source>
</reference>
<comment type="caution">
    <text evidence="1">The sequence shown here is derived from an EMBL/GenBank/DDBJ whole genome shotgun (WGS) entry which is preliminary data.</text>
</comment>
<evidence type="ECO:0000313" key="1">
    <source>
        <dbReference type="EMBL" id="MFF3671715.1"/>
    </source>
</evidence>